<proteinExistence type="predicted"/>
<reference evidence="1" key="1">
    <citation type="submission" date="2020-04" db="EMBL/GenBank/DDBJ databases">
        <authorList>
            <person name="Chiriac C."/>
            <person name="Salcher M."/>
            <person name="Ghai R."/>
            <person name="Kavagutti S V."/>
        </authorList>
    </citation>
    <scope>NUCLEOTIDE SEQUENCE</scope>
</reference>
<dbReference type="EMBL" id="LR796630">
    <property type="protein sequence ID" value="CAB4156031.1"/>
    <property type="molecule type" value="Genomic_DNA"/>
</dbReference>
<evidence type="ECO:0000313" key="1">
    <source>
        <dbReference type="EMBL" id="CAB4156031.1"/>
    </source>
</evidence>
<gene>
    <name evidence="1" type="ORF">UFOVP674_44</name>
</gene>
<protein>
    <submittedName>
        <fullName evidence="1">Uncharacterized protein</fullName>
    </submittedName>
</protein>
<name>A0A6J5NEU7_9CAUD</name>
<organism evidence="1">
    <name type="scientific">uncultured Caudovirales phage</name>
    <dbReference type="NCBI Taxonomy" id="2100421"/>
    <lineage>
        <taxon>Viruses</taxon>
        <taxon>Duplodnaviria</taxon>
        <taxon>Heunggongvirae</taxon>
        <taxon>Uroviricota</taxon>
        <taxon>Caudoviricetes</taxon>
        <taxon>Peduoviridae</taxon>
        <taxon>Maltschvirus</taxon>
        <taxon>Maltschvirus maltsch</taxon>
    </lineage>
</organism>
<sequence length="61" mass="6954">MPPTLRFRCYSAFLEVLVLLDHIKETNDPVDQEVLDELQEDIETLLDLLETNAKGVTHGTN</sequence>
<accession>A0A6J5NEU7</accession>